<organism evidence="1 2">
    <name type="scientific">Legionella hackeliae</name>
    <dbReference type="NCBI Taxonomy" id="449"/>
    <lineage>
        <taxon>Bacteria</taxon>
        <taxon>Pseudomonadati</taxon>
        <taxon>Pseudomonadota</taxon>
        <taxon>Gammaproteobacteria</taxon>
        <taxon>Legionellales</taxon>
        <taxon>Legionellaceae</taxon>
        <taxon>Legionella</taxon>
    </lineage>
</organism>
<evidence type="ECO:0000313" key="1">
    <source>
        <dbReference type="EMBL" id="CEK11003.1"/>
    </source>
</evidence>
<keyword evidence="2" id="KW-1185">Reference proteome</keyword>
<protein>
    <submittedName>
        <fullName evidence="1">Uncharacterized protein</fullName>
    </submittedName>
</protein>
<name>A0A0A8UQI6_LEGHA</name>
<dbReference type="HOGENOM" id="CLU_1376656_0_0_6"/>
<dbReference type="EMBL" id="LN681225">
    <property type="protein sequence ID" value="CEK11003.1"/>
    <property type="molecule type" value="Genomic_DNA"/>
</dbReference>
<dbReference type="RefSeq" id="WP_045106277.1">
    <property type="nucleotide sequence ID" value="NZ_LN681225.1"/>
</dbReference>
<proteinExistence type="predicted"/>
<sequence length="198" mass="22573">MTFTMPALDVLIETSQNLNAAYEEERLSMDKNRFLSSLRSLTKNPVRLSDITFVANLGGNISNNQENYNILRLAFKDNNPSNDDINNFLRRALTGAFILYLSQINDDYLFEGSVKERSAMAKLTCNLLAIERFSDIPKDEQKACLQSLRNYLNVITNHNHRIKWHPAKTNRSLMQDIVEEQKILGVTSQTQLAAKASM</sequence>
<dbReference type="KEGG" id="lha:LHA_1976"/>
<dbReference type="AlphaFoldDB" id="A0A0A8UQI6"/>
<evidence type="ECO:0000313" key="2">
    <source>
        <dbReference type="Proteomes" id="UP000032803"/>
    </source>
</evidence>
<reference evidence="2" key="1">
    <citation type="submission" date="2014-09" db="EMBL/GenBank/DDBJ databases">
        <authorList>
            <person name="Gomez-Valero L."/>
        </authorList>
    </citation>
    <scope>NUCLEOTIDE SEQUENCE [LARGE SCALE GENOMIC DNA]</scope>
    <source>
        <strain evidence="2">ATCC35250</strain>
    </source>
</reference>
<accession>A0A0A8UQI6</accession>
<dbReference type="PATRIC" id="fig|449.7.peg.2170"/>
<dbReference type="OrthoDB" id="5653770at2"/>
<dbReference type="Proteomes" id="UP000032803">
    <property type="component" value="Chromosome I"/>
</dbReference>
<gene>
    <name evidence="1" type="ORF">LHA_1976</name>
</gene>